<sequence>MATEAPTEGCSSQTDAPTRQDIKRARIRTRRLLQQLAAVREIIKGIAKEADTFKVDTPELFYLKEEEHFELQNRLTTAGREVTKTQTIIKAYLFDLRELKWKHQD</sequence>
<dbReference type="EMBL" id="BAABIB010000084">
    <property type="protein sequence ID" value="GAA5169117.1"/>
    <property type="molecule type" value="Genomic_DNA"/>
</dbReference>
<evidence type="ECO:0000313" key="2">
    <source>
        <dbReference type="EMBL" id="GAA5169117.1"/>
    </source>
</evidence>
<feature type="region of interest" description="Disordered" evidence="1">
    <location>
        <begin position="1"/>
        <end position="21"/>
    </location>
</feature>
<dbReference type="RefSeq" id="WP_346054860.1">
    <property type="nucleotide sequence ID" value="NZ_BAABIB010000084.1"/>
</dbReference>
<name>A0ABP9QXZ7_9PSEU</name>
<protein>
    <submittedName>
        <fullName evidence="2">Uncharacterized protein</fullName>
    </submittedName>
</protein>
<dbReference type="Proteomes" id="UP001500192">
    <property type="component" value="Unassembled WGS sequence"/>
</dbReference>
<gene>
    <name evidence="2" type="ORF">GCM10023214_45800</name>
</gene>
<organism evidence="2 3">
    <name type="scientific">Amycolatopsis dongchuanensis</name>
    <dbReference type="NCBI Taxonomy" id="1070866"/>
    <lineage>
        <taxon>Bacteria</taxon>
        <taxon>Bacillati</taxon>
        <taxon>Actinomycetota</taxon>
        <taxon>Actinomycetes</taxon>
        <taxon>Pseudonocardiales</taxon>
        <taxon>Pseudonocardiaceae</taxon>
        <taxon>Amycolatopsis</taxon>
    </lineage>
</organism>
<keyword evidence="3" id="KW-1185">Reference proteome</keyword>
<reference evidence="3" key="1">
    <citation type="journal article" date="2019" name="Int. J. Syst. Evol. Microbiol.">
        <title>The Global Catalogue of Microorganisms (GCM) 10K type strain sequencing project: providing services to taxonomists for standard genome sequencing and annotation.</title>
        <authorList>
            <consortium name="The Broad Institute Genomics Platform"/>
            <consortium name="The Broad Institute Genome Sequencing Center for Infectious Disease"/>
            <person name="Wu L."/>
            <person name="Ma J."/>
        </authorList>
    </citation>
    <scope>NUCLEOTIDE SEQUENCE [LARGE SCALE GENOMIC DNA]</scope>
    <source>
        <strain evidence="3">JCM 18054</strain>
    </source>
</reference>
<comment type="caution">
    <text evidence="2">The sequence shown here is derived from an EMBL/GenBank/DDBJ whole genome shotgun (WGS) entry which is preliminary data.</text>
</comment>
<proteinExistence type="predicted"/>
<evidence type="ECO:0000256" key="1">
    <source>
        <dbReference type="SAM" id="MobiDB-lite"/>
    </source>
</evidence>
<accession>A0ABP9QXZ7</accession>
<evidence type="ECO:0000313" key="3">
    <source>
        <dbReference type="Proteomes" id="UP001500192"/>
    </source>
</evidence>